<comment type="caution">
    <text evidence="1">The sequence shown here is derived from an EMBL/GenBank/DDBJ whole genome shotgun (WGS) entry which is preliminary data.</text>
</comment>
<dbReference type="AlphaFoldDB" id="A0A0F8XSC1"/>
<reference evidence="1" key="1">
    <citation type="journal article" date="2015" name="Nature">
        <title>Complex archaea that bridge the gap between prokaryotes and eukaryotes.</title>
        <authorList>
            <person name="Spang A."/>
            <person name="Saw J.H."/>
            <person name="Jorgensen S.L."/>
            <person name="Zaremba-Niedzwiedzka K."/>
            <person name="Martijn J."/>
            <person name="Lind A.E."/>
            <person name="van Eijk R."/>
            <person name="Schleper C."/>
            <person name="Guy L."/>
            <person name="Ettema T.J."/>
        </authorList>
    </citation>
    <scope>NUCLEOTIDE SEQUENCE</scope>
</reference>
<name>A0A0F8XSC1_9ZZZZ</name>
<dbReference type="EMBL" id="LAZR01061179">
    <property type="protein sequence ID" value="KKK64105.1"/>
    <property type="molecule type" value="Genomic_DNA"/>
</dbReference>
<proteinExistence type="predicted"/>
<sequence>MKWMMTLTTLSLVGIGLTGNSIYSEVLLFNKTTASVEVTANMYRSLIWHMDVYNDREFISVAESYFDDGKIDAREYSKLLHLAKETSGPVIYQMQSEEQLWHARITFKKYLENREEFQLLANQQAKN</sequence>
<accession>A0A0F8XSC1</accession>
<protein>
    <submittedName>
        <fullName evidence="1">Uncharacterized protein</fullName>
    </submittedName>
</protein>
<gene>
    <name evidence="1" type="ORF">LCGC14_2987590</name>
</gene>
<evidence type="ECO:0000313" key="1">
    <source>
        <dbReference type="EMBL" id="KKK64105.1"/>
    </source>
</evidence>
<organism evidence="1">
    <name type="scientific">marine sediment metagenome</name>
    <dbReference type="NCBI Taxonomy" id="412755"/>
    <lineage>
        <taxon>unclassified sequences</taxon>
        <taxon>metagenomes</taxon>
        <taxon>ecological metagenomes</taxon>
    </lineage>
</organism>